<evidence type="ECO:0000259" key="7">
    <source>
        <dbReference type="Pfam" id="PF06305"/>
    </source>
</evidence>
<feature type="domain" description="Lipopolysaccharide assembly protein A" evidence="7">
    <location>
        <begin position="44"/>
        <end position="92"/>
    </location>
</feature>
<sequence>MIRFLKVLVFILVAMVVVFLSIANRHAATLSLDPFSQVAPEFSITAPLFLILFGAVAFGVFIGGTAAWWAQHKKRKELRQSKREIRNLKAEAEKMREEAAARNPVLPAPDRVN</sequence>
<keyword evidence="9" id="KW-1185">Reference proteome</keyword>
<organism evidence="8 9">
    <name type="scientific">Hohaiivirga grylli</name>
    <dbReference type="NCBI Taxonomy" id="3133970"/>
    <lineage>
        <taxon>Bacteria</taxon>
        <taxon>Pseudomonadati</taxon>
        <taxon>Pseudomonadota</taxon>
        <taxon>Alphaproteobacteria</taxon>
        <taxon>Hyphomicrobiales</taxon>
        <taxon>Methylobacteriaceae</taxon>
        <taxon>Hohaiivirga</taxon>
    </lineage>
</organism>
<accession>A0ABV0BGZ1</accession>
<feature type="transmembrane region" description="Helical" evidence="6">
    <location>
        <begin position="49"/>
        <end position="70"/>
    </location>
</feature>
<dbReference type="InterPro" id="IPR010445">
    <property type="entry name" value="LapA_dom"/>
</dbReference>
<dbReference type="RefSeq" id="WP_346335797.1">
    <property type="nucleotide sequence ID" value="NZ_JBBYXI010000001.1"/>
</dbReference>
<keyword evidence="5" id="KW-0175">Coiled coil</keyword>
<reference evidence="8 9" key="1">
    <citation type="submission" date="2024-04" db="EMBL/GenBank/DDBJ databases">
        <title>A novel species isolated from cricket.</title>
        <authorList>
            <person name="Wang H.-C."/>
        </authorList>
    </citation>
    <scope>NUCLEOTIDE SEQUENCE [LARGE SCALE GENOMIC DNA]</scope>
    <source>
        <strain evidence="8 9">WL0021</strain>
    </source>
</reference>
<feature type="coiled-coil region" evidence="5">
    <location>
        <begin position="71"/>
        <end position="102"/>
    </location>
</feature>
<keyword evidence="1" id="KW-1003">Cell membrane</keyword>
<evidence type="ECO:0000313" key="8">
    <source>
        <dbReference type="EMBL" id="MEN3929813.1"/>
    </source>
</evidence>
<evidence type="ECO:0000256" key="6">
    <source>
        <dbReference type="SAM" id="Phobius"/>
    </source>
</evidence>
<protein>
    <submittedName>
        <fullName evidence="8">Lipopolysaccharide assembly protein LapA domain-containing protein</fullName>
    </submittedName>
</protein>
<proteinExistence type="predicted"/>
<evidence type="ECO:0000256" key="5">
    <source>
        <dbReference type="SAM" id="Coils"/>
    </source>
</evidence>
<evidence type="ECO:0000256" key="3">
    <source>
        <dbReference type="ARBA" id="ARBA00022989"/>
    </source>
</evidence>
<keyword evidence="2 6" id="KW-0812">Transmembrane</keyword>
<dbReference type="Proteomes" id="UP001418637">
    <property type="component" value="Unassembled WGS sequence"/>
</dbReference>
<keyword evidence="3 6" id="KW-1133">Transmembrane helix</keyword>
<keyword evidence="4 6" id="KW-0472">Membrane</keyword>
<evidence type="ECO:0000256" key="4">
    <source>
        <dbReference type="ARBA" id="ARBA00023136"/>
    </source>
</evidence>
<gene>
    <name evidence="8" type="ORF">WJT86_01900</name>
</gene>
<comment type="caution">
    <text evidence="8">The sequence shown here is derived from an EMBL/GenBank/DDBJ whole genome shotgun (WGS) entry which is preliminary data.</text>
</comment>
<dbReference type="Pfam" id="PF06305">
    <property type="entry name" value="LapA_dom"/>
    <property type="match status" value="1"/>
</dbReference>
<evidence type="ECO:0000313" key="9">
    <source>
        <dbReference type="Proteomes" id="UP001418637"/>
    </source>
</evidence>
<dbReference type="EMBL" id="JBBYXI010000001">
    <property type="protein sequence ID" value="MEN3929813.1"/>
    <property type="molecule type" value="Genomic_DNA"/>
</dbReference>
<name>A0ABV0BGZ1_9HYPH</name>
<evidence type="ECO:0000256" key="1">
    <source>
        <dbReference type="ARBA" id="ARBA00022475"/>
    </source>
</evidence>
<evidence type="ECO:0000256" key="2">
    <source>
        <dbReference type="ARBA" id="ARBA00022692"/>
    </source>
</evidence>